<reference evidence="2 3" key="1">
    <citation type="submission" date="2018-11" db="EMBL/GenBank/DDBJ databases">
        <title>Complete genome sequence of Dickeya zeae strain CE1 infecting Canna edulis Ker-Gawl. in China.</title>
        <authorList>
            <person name="Zhang J."/>
            <person name="Lin B."/>
            <person name="Shen H."/>
            <person name="Jiang S."/>
            <person name="Pu X."/>
            <person name="Sun D."/>
        </authorList>
    </citation>
    <scope>NUCLEOTIDE SEQUENCE [LARGE SCALE GENOMIC DNA]</scope>
    <source>
        <strain evidence="2 3">CE1</strain>
    </source>
</reference>
<evidence type="ECO:0000259" key="1">
    <source>
        <dbReference type="PROSITE" id="PS51154"/>
    </source>
</evidence>
<dbReference type="InterPro" id="IPR002589">
    <property type="entry name" value="Macro_dom"/>
</dbReference>
<dbReference type="CDD" id="cd02908">
    <property type="entry name" value="Macro_OAADPr_deacetylase"/>
    <property type="match status" value="1"/>
</dbReference>
<dbReference type="PROSITE" id="PS51154">
    <property type="entry name" value="MACRO"/>
    <property type="match status" value="1"/>
</dbReference>
<evidence type="ECO:0000313" key="3">
    <source>
        <dbReference type="Proteomes" id="UP000500801"/>
    </source>
</evidence>
<feature type="domain" description="Macro" evidence="1">
    <location>
        <begin position="103"/>
        <end position="295"/>
    </location>
</feature>
<dbReference type="Pfam" id="PF01661">
    <property type="entry name" value="Macro"/>
    <property type="match status" value="1"/>
</dbReference>
<dbReference type="NCBIfam" id="NF003163">
    <property type="entry name" value="PRK04143.1"/>
    <property type="match status" value="1"/>
</dbReference>
<organism evidence="2 3">
    <name type="scientific">Dickeya zeae</name>
    <dbReference type="NCBI Taxonomy" id="204042"/>
    <lineage>
        <taxon>Bacteria</taxon>
        <taxon>Pseudomonadati</taxon>
        <taxon>Pseudomonadota</taxon>
        <taxon>Gammaproteobacteria</taxon>
        <taxon>Enterobacterales</taxon>
        <taxon>Pectobacteriaceae</taxon>
        <taxon>Dickeya</taxon>
    </lineage>
</organism>
<protein>
    <submittedName>
        <fullName evidence="2">Protein-ADP-ribose hydrolase</fullName>
    </submittedName>
</protein>
<dbReference type="RefSeq" id="WP_168361963.1">
    <property type="nucleotide sequence ID" value="NZ_CP033622.1"/>
</dbReference>
<dbReference type="Proteomes" id="UP000500801">
    <property type="component" value="Chromosome"/>
</dbReference>
<proteinExistence type="predicted"/>
<accession>A0AAE7CYP2</accession>
<dbReference type="PANTHER" id="PTHR11106">
    <property type="entry name" value="GANGLIOSIDE INDUCED DIFFERENTIATION ASSOCIATED PROTEIN 2-RELATED"/>
    <property type="match status" value="1"/>
</dbReference>
<evidence type="ECO:0000313" key="2">
    <source>
        <dbReference type="EMBL" id="QIZ50510.1"/>
    </source>
</evidence>
<dbReference type="AlphaFoldDB" id="A0AAE7CYP2"/>
<dbReference type="EMBL" id="CP033622">
    <property type="protein sequence ID" value="QIZ50510.1"/>
    <property type="molecule type" value="Genomic_DNA"/>
</dbReference>
<sequence length="298" mass="33720">MNVLPLNGYCDAIHLNKPFNRPQVNTLDKQWLTDILYEYLFDLLKCEEIAQNEKWLRLNKRQSIDAIITILEPNVLSGFITETIGQLLELEKIERQITHADTLAQAPFLSIGDTKLILWKGDITTLECDAIVNAANNQLLGCFKPFHNCIDNAIHNRAGVQLRADCNTIIRLQGNPEPTGQAKVTRAYHLPSRYVIHSVGAIATHHVSPRDKWHLTNCYNSILSLATQKADIKTLAFCSISTGVFGFPIEQAAPIAIDTVTRYLDEHQNIFKVIVFNVFNGHDYLIYQAALEDYVCHH</sequence>
<name>A0AAE7CYP2_9GAMM</name>
<dbReference type="InterPro" id="IPR043472">
    <property type="entry name" value="Macro_dom-like"/>
</dbReference>
<dbReference type="GO" id="GO:0016787">
    <property type="term" value="F:hydrolase activity"/>
    <property type="evidence" value="ECO:0007669"/>
    <property type="project" value="UniProtKB-KW"/>
</dbReference>
<dbReference type="SMART" id="SM00506">
    <property type="entry name" value="A1pp"/>
    <property type="match status" value="1"/>
</dbReference>
<dbReference type="SUPFAM" id="SSF52949">
    <property type="entry name" value="Macro domain-like"/>
    <property type="match status" value="1"/>
</dbReference>
<keyword evidence="2" id="KW-0378">Hydrolase</keyword>
<dbReference type="PANTHER" id="PTHR11106:SF27">
    <property type="entry name" value="MACRO DOMAIN-CONTAINING PROTEIN"/>
    <property type="match status" value="1"/>
</dbReference>
<gene>
    <name evidence="2" type="ORF">DWG24_06790</name>
</gene>
<dbReference type="Gene3D" id="3.40.220.10">
    <property type="entry name" value="Leucine Aminopeptidase, subunit E, domain 1"/>
    <property type="match status" value="1"/>
</dbReference>